<dbReference type="InterPro" id="IPR022398">
    <property type="entry name" value="Peptidase_S8_His-AS"/>
</dbReference>
<evidence type="ECO:0000256" key="6">
    <source>
        <dbReference type="RuleBase" id="RU003355"/>
    </source>
</evidence>
<feature type="domain" description="Inhibitor I9" evidence="9">
    <location>
        <begin position="60"/>
        <end position="92"/>
    </location>
</feature>
<feature type="chain" id="PRO_5012379901" evidence="7">
    <location>
        <begin position="26"/>
        <end position="456"/>
    </location>
</feature>
<dbReference type="Gene3D" id="3.40.50.200">
    <property type="entry name" value="Peptidase S8/S53 domain"/>
    <property type="match status" value="1"/>
</dbReference>
<feature type="active site" description="Charge relay system" evidence="5">
    <location>
        <position position="186"/>
    </location>
</feature>
<accession>A0A285E6U5</accession>
<evidence type="ECO:0000313" key="10">
    <source>
        <dbReference type="EMBL" id="SNX94802.1"/>
    </source>
</evidence>
<keyword evidence="3 5" id="KW-0378">Hydrolase</keyword>
<feature type="signal peptide" evidence="7">
    <location>
        <begin position="1"/>
        <end position="25"/>
    </location>
</feature>
<dbReference type="PROSITE" id="PS51892">
    <property type="entry name" value="SUBTILASE"/>
    <property type="match status" value="1"/>
</dbReference>
<evidence type="ECO:0000256" key="7">
    <source>
        <dbReference type="SAM" id="SignalP"/>
    </source>
</evidence>
<proteinExistence type="inferred from homology"/>
<dbReference type="Pfam" id="PF00082">
    <property type="entry name" value="Peptidase_S8"/>
    <property type="match status" value="1"/>
</dbReference>
<evidence type="ECO:0000313" key="11">
    <source>
        <dbReference type="Proteomes" id="UP000219514"/>
    </source>
</evidence>
<feature type="active site" description="Charge relay system" evidence="5">
    <location>
        <position position="387"/>
    </location>
</feature>
<dbReference type="Pfam" id="PF05922">
    <property type="entry name" value="Inhibitor_I9"/>
    <property type="match status" value="1"/>
</dbReference>
<protein>
    <submittedName>
        <fullName evidence="10">Peptidase inhibitor I9</fullName>
    </submittedName>
</protein>
<dbReference type="AlphaFoldDB" id="A0A285E6U5"/>
<keyword evidence="4 5" id="KW-0720">Serine protease</keyword>
<dbReference type="GO" id="GO:0006508">
    <property type="term" value="P:proteolysis"/>
    <property type="evidence" value="ECO:0007669"/>
    <property type="project" value="UniProtKB-KW"/>
</dbReference>
<dbReference type="InterPro" id="IPR015500">
    <property type="entry name" value="Peptidase_S8_subtilisin-rel"/>
</dbReference>
<evidence type="ECO:0000256" key="2">
    <source>
        <dbReference type="ARBA" id="ARBA00022670"/>
    </source>
</evidence>
<evidence type="ECO:0000256" key="5">
    <source>
        <dbReference type="PROSITE-ProRule" id="PRU01240"/>
    </source>
</evidence>
<dbReference type="PRINTS" id="PR00723">
    <property type="entry name" value="SUBTILISIN"/>
</dbReference>
<dbReference type="PROSITE" id="PS00138">
    <property type="entry name" value="SUBTILASE_SER"/>
    <property type="match status" value="1"/>
</dbReference>
<dbReference type="InterPro" id="IPR010259">
    <property type="entry name" value="S8pro/Inhibitor_I9"/>
</dbReference>
<keyword evidence="11" id="KW-1185">Reference proteome</keyword>
<dbReference type="InterPro" id="IPR037045">
    <property type="entry name" value="S8pro/Inhibitor_I9_sf"/>
</dbReference>
<dbReference type="Proteomes" id="UP000219514">
    <property type="component" value="Unassembled WGS sequence"/>
</dbReference>
<name>A0A285E6U5_9ACTN</name>
<dbReference type="PROSITE" id="PS00136">
    <property type="entry name" value="SUBTILASE_ASP"/>
    <property type="match status" value="1"/>
</dbReference>
<dbReference type="Gene3D" id="3.30.70.80">
    <property type="entry name" value="Peptidase S8 propeptide/proteinase inhibitor I9"/>
    <property type="match status" value="1"/>
</dbReference>
<dbReference type="OrthoDB" id="9813435at2"/>
<feature type="active site" description="Charge relay system" evidence="5">
    <location>
        <position position="150"/>
    </location>
</feature>
<gene>
    <name evidence="10" type="ORF">SAMN06893097_101599</name>
</gene>
<keyword evidence="2 5" id="KW-0645">Protease</keyword>
<dbReference type="InterPro" id="IPR036852">
    <property type="entry name" value="Peptidase_S8/S53_dom_sf"/>
</dbReference>
<evidence type="ECO:0000259" key="9">
    <source>
        <dbReference type="Pfam" id="PF05922"/>
    </source>
</evidence>
<evidence type="ECO:0000256" key="4">
    <source>
        <dbReference type="ARBA" id="ARBA00022825"/>
    </source>
</evidence>
<organism evidence="10 11">
    <name type="scientific">Geodermatophilus sabuli</name>
    <dbReference type="NCBI Taxonomy" id="1564158"/>
    <lineage>
        <taxon>Bacteria</taxon>
        <taxon>Bacillati</taxon>
        <taxon>Actinomycetota</taxon>
        <taxon>Actinomycetes</taxon>
        <taxon>Geodermatophilales</taxon>
        <taxon>Geodermatophilaceae</taxon>
        <taxon>Geodermatophilus</taxon>
    </lineage>
</organism>
<evidence type="ECO:0000256" key="1">
    <source>
        <dbReference type="ARBA" id="ARBA00011073"/>
    </source>
</evidence>
<dbReference type="PANTHER" id="PTHR43806">
    <property type="entry name" value="PEPTIDASE S8"/>
    <property type="match status" value="1"/>
</dbReference>
<dbReference type="SUPFAM" id="SSF52743">
    <property type="entry name" value="Subtilisin-like"/>
    <property type="match status" value="1"/>
</dbReference>
<comment type="similarity">
    <text evidence="1 5 6">Belongs to the peptidase S8 family.</text>
</comment>
<dbReference type="InterPro" id="IPR050131">
    <property type="entry name" value="Peptidase_S8_subtilisin-like"/>
</dbReference>
<dbReference type="SUPFAM" id="SSF54897">
    <property type="entry name" value="Protease propeptides/inhibitors"/>
    <property type="match status" value="1"/>
</dbReference>
<sequence length="456" mass="45491">MRGSAVGAVIGAVALALAVPSVAVAAPDEARYLVVLQDGVADPAGAATDLDRQYGGETESVYGAVNGYSAAMTQAEAEALAADPAVAYVVTDGEFARLNSEPLPVSCQQALNPVEAQCVPEDLDRIDGELSSTASGDGTGAVGTNIAVIDTGVDRSHPDLNVVGGVDCSTGTPVDSPSAFSDVIGHGTFVAGVAAARDDGLGVVGVAPGAPVYSVKVFDDATGSASNAAIVCAADWVTQTRLDDDPANDIAVANMSIGGPGADDQQCGQANQDVMHTAICRSVLAGTLYVAAAGNSAADLGGVAPATYDEVLTVTAMSDYDGRPGALAGPLCYGTDLGSAGERDDAAASYSNFATTERDRLHTVAAPGTCATGTLPGNVYAAASGTSFSAPLVSGAAALCIDTGLCPQGDPRTTGARIQADASAANTADQAYGFEGDPLRMVADRYYGYLVRAAAY</sequence>
<dbReference type="InterPro" id="IPR000209">
    <property type="entry name" value="Peptidase_S8/S53_dom"/>
</dbReference>
<dbReference type="PANTHER" id="PTHR43806:SF11">
    <property type="entry name" value="CEREVISIN-RELATED"/>
    <property type="match status" value="1"/>
</dbReference>
<dbReference type="RefSeq" id="WP_143426543.1">
    <property type="nucleotide sequence ID" value="NZ_JACHXB010000001.1"/>
</dbReference>
<dbReference type="EMBL" id="OBDO01000001">
    <property type="protein sequence ID" value="SNX94802.1"/>
    <property type="molecule type" value="Genomic_DNA"/>
</dbReference>
<evidence type="ECO:0000259" key="8">
    <source>
        <dbReference type="Pfam" id="PF00082"/>
    </source>
</evidence>
<evidence type="ECO:0000256" key="3">
    <source>
        <dbReference type="ARBA" id="ARBA00022801"/>
    </source>
</evidence>
<reference evidence="10 11" key="1">
    <citation type="submission" date="2017-09" db="EMBL/GenBank/DDBJ databases">
        <authorList>
            <person name="Ehlers B."/>
            <person name="Leendertz F.H."/>
        </authorList>
    </citation>
    <scope>NUCLEOTIDE SEQUENCE [LARGE SCALE GENOMIC DNA]</scope>
    <source>
        <strain evidence="10 11">DSM 46844</strain>
    </source>
</reference>
<feature type="domain" description="Peptidase S8/S53" evidence="8">
    <location>
        <begin position="143"/>
        <end position="434"/>
    </location>
</feature>
<dbReference type="InterPro" id="IPR023828">
    <property type="entry name" value="Peptidase_S8_Ser-AS"/>
</dbReference>
<dbReference type="InterPro" id="IPR023827">
    <property type="entry name" value="Peptidase_S8_Asp-AS"/>
</dbReference>
<keyword evidence="7" id="KW-0732">Signal</keyword>
<dbReference type="PROSITE" id="PS00137">
    <property type="entry name" value="SUBTILASE_HIS"/>
    <property type="match status" value="1"/>
</dbReference>
<dbReference type="GO" id="GO:0004252">
    <property type="term" value="F:serine-type endopeptidase activity"/>
    <property type="evidence" value="ECO:0007669"/>
    <property type="project" value="UniProtKB-UniRule"/>
</dbReference>